<feature type="region of interest" description="Disordered" evidence="4">
    <location>
        <begin position="323"/>
        <end position="431"/>
    </location>
</feature>
<dbReference type="Proteomes" id="UP001243623">
    <property type="component" value="Chromosome"/>
</dbReference>
<evidence type="ECO:0000256" key="5">
    <source>
        <dbReference type="SAM" id="Phobius"/>
    </source>
</evidence>
<dbReference type="RefSeq" id="WP_147669828.1">
    <property type="nucleotide sequence ID" value="NZ_CP120678.1"/>
</dbReference>
<organism evidence="6 7">
    <name type="scientific">Selenobaculum gibii</name>
    <dbReference type="NCBI Taxonomy" id="3054208"/>
    <lineage>
        <taxon>Bacteria</taxon>
        <taxon>Bacillati</taxon>
        <taxon>Bacillota</taxon>
        <taxon>Negativicutes</taxon>
        <taxon>Selenomonadales</taxon>
        <taxon>Selenomonadaceae</taxon>
        <taxon>Selenobaculum</taxon>
    </lineage>
</organism>
<dbReference type="KEGG" id="sgbi:P3F81_07975"/>
<accession>A0A9Y2AI56</accession>
<feature type="compositionally biased region" description="Polar residues" evidence="4">
    <location>
        <begin position="408"/>
        <end position="421"/>
    </location>
</feature>
<dbReference type="InterPro" id="IPR007688">
    <property type="entry name" value="Conjugal_tfr_TrbL/VirB6"/>
</dbReference>
<evidence type="ECO:0000313" key="7">
    <source>
        <dbReference type="Proteomes" id="UP001243623"/>
    </source>
</evidence>
<evidence type="ECO:0000256" key="1">
    <source>
        <dbReference type="ARBA" id="ARBA00022692"/>
    </source>
</evidence>
<dbReference type="Pfam" id="PF04610">
    <property type="entry name" value="TrbL"/>
    <property type="match status" value="1"/>
</dbReference>
<gene>
    <name evidence="6" type="ORF">P3F81_07975</name>
</gene>
<feature type="compositionally biased region" description="Polar residues" evidence="4">
    <location>
        <begin position="326"/>
        <end position="364"/>
    </location>
</feature>
<proteinExistence type="predicted"/>
<feature type="transmembrane region" description="Helical" evidence="5">
    <location>
        <begin position="212"/>
        <end position="233"/>
    </location>
</feature>
<evidence type="ECO:0000256" key="3">
    <source>
        <dbReference type="ARBA" id="ARBA00023136"/>
    </source>
</evidence>
<keyword evidence="2 5" id="KW-1133">Transmembrane helix</keyword>
<protein>
    <submittedName>
        <fullName evidence="6">Type IV secretion system protein</fullName>
    </submittedName>
</protein>
<name>A0A9Y2AI56_9FIRM</name>
<reference evidence="6" key="1">
    <citation type="submission" date="2023-03" db="EMBL/GenBank/DDBJ databases">
        <title>Selenobaculum gbiensis gen. nov. sp. nov., a new bacterium isolated from the gut microbiota of IBD patient.</title>
        <authorList>
            <person name="Yeo S."/>
            <person name="Park H."/>
            <person name="Huh C.S."/>
        </authorList>
    </citation>
    <scope>NUCLEOTIDE SEQUENCE</scope>
    <source>
        <strain evidence="6">ICN-92133</strain>
    </source>
</reference>
<feature type="transmembrane region" description="Helical" evidence="5">
    <location>
        <begin position="155"/>
        <end position="176"/>
    </location>
</feature>
<dbReference type="GO" id="GO:0030255">
    <property type="term" value="P:protein secretion by the type IV secretion system"/>
    <property type="evidence" value="ECO:0007669"/>
    <property type="project" value="InterPro"/>
</dbReference>
<feature type="compositionally biased region" description="Basic and acidic residues" evidence="4">
    <location>
        <begin position="394"/>
        <end position="405"/>
    </location>
</feature>
<feature type="transmembrane region" description="Helical" evidence="5">
    <location>
        <begin position="182"/>
        <end position="200"/>
    </location>
</feature>
<keyword evidence="3 5" id="KW-0472">Membrane</keyword>
<dbReference type="AlphaFoldDB" id="A0A9Y2AI56"/>
<evidence type="ECO:0000313" key="6">
    <source>
        <dbReference type="EMBL" id="WIW69855.1"/>
    </source>
</evidence>
<dbReference type="EMBL" id="CP120678">
    <property type="protein sequence ID" value="WIW69855.1"/>
    <property type="molecule type" value="Genomic_DNA"/>
</dbReference>
<evidence type="ECO:0000256" key="4">
    <source>
        <dbReference type="SAM" id="MobiDB-lite"/>
    </source>
</evidence>
<keyword evidence="7" id="KW-1185">Reference proteome</keyword>
<keyword evidence="1 5" id="KW-0812">Transmembrane</keyword>
<feature type="compositionally biased region" description="Polar residues" evidence="4">
    <location>
        <begin position="374"/>
        <end position="393"/>
    </location>
</feature>
<feature type="transmembrane region" description="Helical" evidence="5">
    <location>
        <begin position="25"/>
        <end position="44"/>
    </location>
</feature>
<sequence length="431" mass="45883">MGLLTSLLANFQTICDNGVILLMPHAQSLLILIVTLDFFFSLLLQLEQVEIHTFLITKILKYGTFAFFLESYSTLMNAIMESLIMAGSVAAGGGITIDELTNPSKIIEIGYNLSENVYSFTAAQNPDGSFIGSTIKIIAATLNGELTIAKLFPNLFFFGSSIVLIIGFYIIAWQIFMTLLEFKISAALLPILIPFASFQYTSFIATRAIGMAFAFGVKMMFLTFIISAALPLMQTWTCPENPTNVDCLRLISGVFSVALLAWKAPNMAAGFMGGAPSLTAGSALGAGMAASFATTKISQAASSTARGLANTVRGASNGLRIATAGANDSGSTMQDTGGFTASDNTSSGGGFSSPTDDSNSQVKSNFMGVGSAEKYNNLSGDNHSISEKPSSFIKSDDKKINEGRNGKPNFTSSQDTQNFNSERFLPPTKKE</sequence>
<evidence type="ECO:0000256" key="2">
    <source>
        <dbReference type="ARBA" id="ARBA00022989"/>
    </source>
</evidence>